<evidence type="ECO:0000256" key="1">
    <source>
        <dbReference type="ARBA" id="ARBA00001913"/>
    </source>
</evidence>
<evidence type="ECO:0000313" key="13">
    <source>
        <dbReference type="EMBL" id="KAI7793588.1"/>
    </source>
</evidence>
<keyword evidence="4" id="KW-0964">Secreted</keyword>
<evidence type="ECO:0000256" key="7">
    <source>
        <dbReference type="ARBA" id="ARBA00022837"/>
    </source>
</evidence>
<accession>A0A9W7T8B8</accession>
<feature type="signal peptide" evidence="11">
    <location>
        <begin position="1"/>
        <end position="22"/>
    </location>
</feature>
<dbReference type="InterPro" id="IPR016090">
    <property type="entry name" value="PLA2-like_dom"/>
</dbReference>
<feature type="compositionally biased region" description="Polar residues" evidence="10">
    <location>
        <begin position="330"/>
        <end position="342"/>
    </location>
</feature>
<keyword evidence="8" id="KW-0443">Lipid metabolism</keyword>
<comment type="caution">
    <text evidence="13">The sequence shown here is derived from an EMBL/GenBank/DDBJ whole genome shotgun (WGS) entry which is preliminary data.</text>
</comment>
<feature type="non-terminal residue" evidence="13">
    <location>
        <position position="540"/>
    </location>
</feature>
<name>A0A9W7T8B8_TRIRA</name>
<keyword evidence="14" id="KW-1185">Reference proteome</keyword>
<dbReference type="GO" id="GO:0050482">
    <property type="term" value="P:arachidonate secretion"/>
    <property type="evidence" value="ECO:0007669"/>
    <property type="project" value="InterPro"/>
</dbReference>
<sequence>KSNHLLQGVLYISMLFLDGSSAGHLKTLNPKNSTFCFWTRSISDGQTRYVFLQKTQTSLLLYDSIWNKNNSLFSCITSNQRSAIKSYVSRCWDLRSSSFSESPDVRFNIRQLVKPDGPCQTAHILMGISESVHKARDLRSVDPDGSVQQDNGKSSDLKLRRSKRAWMIPGTVWCGSGNQASNFSDLGVFEKTDKCCREHDHCKETIASFSFDHGVFNTNIFTLSHCDCDNRFRHCLLGVNNTVSNIVGYGYFNLLKMRCFEFSDRMQCARRTWWGRCIFSKLTQYAVIKGPTNYTDAFPETDEYILEMSFRQTITLDDNQVTKNSEASLSIQANDSRSNSEAPSPVSALPEPSVTTLWSRKSEPSILPTDTPKTTLPQYTWDRLQKGKFEVCDSYRDLDSCHLQIPALQEKFGLRNPDVRTMYHCNCTERLAQKIFNMDEVGPVHFLLMDFVSQSCFILPQSENCAERTSCSDSQAEAPVIQHWRKGVTQVRHLVDFNRNFKRMNLKRSKRKDSAVKLRKKCLRMHTKLHRTRVTEQQLF</sequence>
<feature type="region of interest" description="Disordered" evidence="10">
    <location>
        <begin position="330"/>
        <end position="353"/>
    </location>
</feature>
<dbReference type="EC" id="3.1.1.4" evidence="3"/>
<keyword evidence="9" id="KW-1015">Disulfide bond</keyword>
<dbReference type="GO" id="GO:0004623">
    <property type="term" value="F:phospholipase A2 activity"/>
    <property type="evidence" value="ECO:0007669"/>
    <property type="project" value="UniProtKB-EC"/>
</dbReference>
<evidence type="ECO:0000256" key="2">
    <source>
        <dbReference type="ARBA" id="ARBA00004613"/>
    </source>
</evidence>
<keyword evidence="11" id="KW-0732">Signal</keyword>
<protein>
    <recommendedName>
        <fullName evidence="3">phospholipase A2</fullName>
        <ecNumber evidence="3">3.1.1.4</ecNumber>
    </recommendedName>
</protein>
<dbReference type="Pfam" id="PF05826">
    <property type="entry name" value="Phospholip_A2_2"/>
    <property type="match status" value="2"/>
</dbReference>
<dbReference type="Gene3D" id="1.20.90.10">
    <property type="entry name" value="Phospholipase A2 domain"/>
    <property type="match status" value="2"/>
</dbReference>
<evidence type="ECO:0000256" key="9">
    <source>
        <dbReference type="ARBA" id="ARBA00023157"/>
    </source>
</evidence>
<dbReference type="AlphaFoldDB" id="A0A9W7T8B8"/>
<dbReference type="GO" id="GO:0006644">
    <property type="term" value="P:phospholipid metabolic process"/>
    <property type="evidence" value="ECO:0007669"/>
    <property type="project" value="InterPro"/>
</dbReference>
<comment type="cofactor">
    <cofactor evidence="1">
        <name>Ca(2+)</name>
        <dbReference type="ChEBI" id="CHEBI:29108"/>
    </cofactor>
</comment>
<dbReference type="Proteomes" id="UP001059041">
    <property type="component" value="Linkage Group LG22"/>
</dbReference>
<dbReference type="EMBL" id="JAFHDT010000022">
    <property type="protein sequence ID" value="KAI7793588.1"/>
    <property type="molecule type" value="Genomic_DNA"/>
</dbReference>
<evidence type="ECO:0000256" key="4">
    <source>
        <dbReference type="ARBA" id="ARBA00022525"/>
    </source>
</evidence>
<proteinExistence type="predicted"/>
<dbReference type="GO" id="GO:0005576">
    <property type="term" value="C:extracellular region"/>
    <property type="evidence" value="ECO:0007669"/>
    <property type="project" value="UniProtKB-SubCell"/>
</dbReference>
<dbReference type="GO" id="GO:0046872">
    <property type="term" value="F:metal ion binding"/>
    <property type="evidence" value="ECO:0007669"/>
    <property type="project" value="UniProtKB-KW"/>
</dbReference>
<keyword evidence="7" id="KW-0106">Calcium</keyword>
<evidence type="ECO:0000259" key="12">
    <source>
        <dbReference type="Pfam" id="PF05826"/>
    </source>
</evidence>
<feature type="chain" id="PRO_5041000542" description="phospholipase A2" evidence="11">
    <location>
        <begin position="23"/>
        <end position="540"/>
    </location>
</feature>
<dbReference type="FunFam" id="1.20.90.10:FF:000002">
    <property type="entry name" value="Phospholipase A2 group III"/>
    <property type="match status" value="1"/>
</dbReference>
<dbReference type="CDD" id="cd04704">
    <property type="entry name" value="PLA2_bee_venom_like"/>
    <property type="match status" value="1"/>
</dbReference>
<keyword evidence="6" id="KW-0378">Hydrolase</keyword>
<feature type="domain" description="Phospholipase A2-like central" evidence="12">
    <location>
        <begin position="168"/>
        <end position="262"/>
    </location>
</feature>
<reference evidence="13" key="1">
    <citation type="submission" date="2021-02" db="EMBL/GenBank/DDBJ databases">
        <title>Comparative genomics reveals that relaxation of natural selection precedes convergent phenotypic evolution of cavefish.</title>
        <authorList>
            <person name="Peng Z."/>
        </authorList>
    </citation>
    <scope>NUCLEOTIDE SEQUENCE</scope>
    <source>
        <tissue evidence="13">Muscle</tissue>
    </source>
</reference>
<evidence type="ECO:0000256" key="5">
    <source>
        <dbReference type="ARBA" id="ARBA00022723"/>
    </source>
</evidence>
<evidence type="ECO:0000256" key="11">
    <source>
        <dbReference type="SAM" id="SignalP"/>
    </source>
</evidence>
<dbReference type="InterPro" id="IPR033113">
    <property type="entry name" value="PLA2_histidine"/>
</dbReference>
<dbReference type="InterPro" id="IPR036444">
    <property type="entry name" value="PLipase_A2_dom_sf"/>
</dbReference>
<evidence type="ECO:0000256" key="8">
    <source>
        <dbReference type="ARBA" id="ARBA00023098"/>
    </source>
</evidence>
<keyword evidence="5" id="KW-0479">Metal-binding</keyword>
<gene>
    <name evidence="13" type="ORF">IRJ41_025111</name>
</gene>
<dbReference type="SUPFAM" id="SSF48619">
    <property type="entry name" value="Phospholipase A2, PLA2"/>
    <property type="match status" value="1"/>
</dbReference>
<evidence type="ECO:0000313" key="14">
    <source>
        <dbReference type="Proteomes" id="UP001059041"/>
    </source>
</evidence>
<feature type="domain" description="Phospholipase A2-like central" evidence="12">
    <location>
        <begin position="392"/>
        <end position="440"/>
    </location>
</feature>
<dbReference type="PROSITE" id="PS00118">
    <property type="entry name" value="PA2_HIS"/>
    <property type="match status" value="1"/>
</dbReference>
<evidence type="ECO:0000256" key="10">
    <source>
        <dbReference type="SAM" id="MobiDB-lite"/>
    </source>
</evidence>
<dbReference type="PANTHER" id="PTHR12253">
    <property type="entry name" value="RH14732P"/>
    <property type="match status" value="1"/>
</dbReference>
<comment type="subcellular location">
    <subcellularLocation>
        <location evidence="2">Secreted</location>
    </subcellularLocation>
</comment>
<evidence type="ECO:0000256" key="3">
    <source>
        <dbReference type="ARBA" id="ARBA00013278"/>
    </source>
</evidence>
<organism evidence="13 14">
    <name type="scientific">Triplophysa rosa</name>
    <name type="common">Cave loach</name>
    <dbReference type="NCBI Taxonomy" id="992332"/>
    <lineage>
        <taxon>Eukaryota</taxon>
        <taxon>Metazoa</taxon>
        <taxon>Chordata</taxon>
        <taxon>Craniata</taxon>
        <taxon>Vertebrata</taxon>
        <taxon>Euteleostomi</taxon>
        <taxon>Actinopterygii</taxon>
        <taxon>Neopterygii</taxon>
        <taxon>Teleostei</taxon>
        <taxon>Ostariophysi</taxon>
        <taxon>Cypriniformes</taxon>
        <taxon>Nemacheilidae</taxon>
        <taxon>Triplophysa</taxon>
    </lineage>
</organism>
<evidence type="ECO:0000256" key="6">
    <source>
        <dbReference type="ARBA" id="ARBA00022801"/>
    </source>
</evidence>